<dbReference type="Proteomes" id="UP001165489">
    <property type="component" value="Unassembled WGS sequence"/>
</dbReference>
<dbReference type="Gene3D" id="3.40.50.300">
    <property type="entry name" value="P-loop containing nucleotide triphosphate hydrolases"/>
    <property type="match status" value="1"/>
</dbReference>
<evidence type="ECO:0000313" key="9">
    <source>
        <dbReference type="EMBL" id="MCH7409926.1"/>
    </source>
</evidence>
<feature type="domain" description="UvrD-like helicase ATP-binding" evidence="8">
    <location>
        <begin position="25"/>
        <end position="338"/>
    </location>
</feature>
<keyword evidence="3 7" id="KW-0347">Helicase</keyword>
<dbReference type="InterPro" id="IPR000212">
    <property type="entry name" value="DNA_helicase_UvrD/REP"/>
</dbReference>
<organism evidence="9 10">
    <name type="scientific">Belliella filtrata</name>
    <dbReference type="NCBI Taxonomy" id="2923435"/>
    <lineage>
        <taxon>Bacteria</taxon>
        <taxon>Pseudomonadati</taxon>
        <taxon>Bacteroidota</taxon>
        <taxon>Cytophagia</taxon>
        <taxon>Cytophagales</taxon>
        <taxon>Cyclobacteriaceae</taxon>
        <taxon>Belliella</taxon>
    </lineage>
</organism>
<feature type="binding site" evidence="7">
    <location>
        <begin position="46"/>
        <end position="53"/>
    </location>
    <ligand>
        <name>ATP</name>
        <dbReference type="ChEBI" id="CHEBI:30616"/>
    </ligand>
</feature>
<keyword evidence="4 7" id="KW-0067">ATP-binding</keyword>
<protein>
    <recommendedName>
        <fullName evidence="6">DNA 3'-5' helicase II</fullName>
    </recommendedName>
</protein>
<name>A0ABS9V0K7_9BACT</name>
<dbReference type="InterPro" id="IPR013986">
    <property type="entry name" value="DExx_box_DNA_helicase_dom_sf"/>
</dbReference>
<evidence type="ECO:0000313" key="10">
    <source>
        <dbReference type="Proteomes" id="UP001165489"/>
    </source>
</evidence>
<gene>
    <name evidence="9" type="ORF">MM239_11020</name>
</gene>
<reference evidence="9" key="1">
    <citation type="submission" date="2022-03" db="EMBL/GenBank/DDBJ databases">
        <title>De novo assembled genomes of Belliella spp. (Cyclobacteriaceae) strains.</title>
        <authorList>
            <person name="Szabo A."/>
            <person name="Korponai K."/>
            <person name="Felfoldi T."/>
        </authorList>
    </citation>
    <scope>NUCLEOTIDE SEQUENCE</scope>
    <source>
        <strain evidence="9">DSM 111904</strain>
    </source>
</reference>
<evidence type="ECO:0000256" key="2">
    <source>
        <dbReference type="ARBA" id="ARBA00022801"/>
    </source>
</evidence>
<accession>A0ABS9V0K7</accession>
<proteinExistence type="predicted"/>
<keyword evidence="5" id="KW-0238">DNA-binding</keyword>
<dbReference type="RefSeq" id="WP_262918625.1">
    <property type="nucleotide sequence ID" value="NZ_JAKZGP010000026.1"/>
</dbReference>
<evidence type="ECO:0000256" key="7">
    <source>
        <dbReference type="PROSITE-ProRule" id="PRU00560"/>
    </source>
</evidence>
<keyword evidence="1 7" id="KW-0547">Nucleotide-binding</keyword>
<dbReference type="InterPro" id="IPR027417">
    <property type="entry name" value="P-loop_NTPase"/>
</dbReference>
<evidence type="ECO:0000256" key="3">
    <source>
        <dbReference type="ARBA" id="ARBA00022806"/>
    </source>
</evidence>
<comment type="caution">
    <text evidence="9">The sequence shown here is derived from an EMBL/GenBank/DDBJ whole genome shotgun (WGS) entry which is preliminary data.</text>
</comment>
<dbReference type="PROSITE" id="PS51198">
    <property type="entry name" value="UVRD_HELICASE_ATP_BIND"/>
    <property type="match status" value="1"/>
</dbReference>
<keyword evidence="2 7" id="KW-0378">Hydrolase</keyword>
<evidence type="ECO:0000259" key="8">
    <source>
        <dbReference type="PROSITE" id="PS51198"/>
    </source>
</evidence>
<dbReference type="PANTHER" id="PTHR11070:SF2">
    <property type="entry name" value="ATP-DEPENDENT DNA HELICASE SRS2"/>
    <property type="match status" value="1"/>
</dbReference>
<evidence type="ECO:0000256" key="6">
    <source>
        <dbReference type="ARBA" id="ARBA00034923"/>
    </source>
</evidence>
<keyword evidence="10" id="KW-1185">Reference proteome</keyword>
<dbReference type="PANTHER" id="PTHR11070">
    <property type="entry name" value="UVRD / RECB / PCRA DNA HELICASE FAMILY MEMBER"/>
    <property type="match status" value="1"/>
</dbReference>
<dbReference type="SUPFAM" id="SSF52540">
    <property type="entry name" value="P-loop containing nucleoside triphosphate hydrolases"/>
    <property type="match status" value="1"/>
</dbReference>
<evidence type="ECO:0000256" key="5">
    <source>
        <dbReference type="ARBA" id="ARBA00023125"/>
    </source>
</evidence>
<sequence length="702" mass="82296">MRQIEISIEDIREAESLLLDKGESFGDEGSERIAFIRNLKICDLLAVPGSGKTTALLAKLYCLNKHLPFDDNSGILVLAHTNAAIDEIKDKLQQYCPKLFQYPNYIDTVQSFINRYLTVPRFIHKNGVKPYRIDSDFYSSEREKLLDTFTVISEVKHLFNTPKIDWLYTYSFREFEEAPRLRIVKSISTDEEVDIKKPKGKSKNYQDWNNQTKEKVTDNLIKVKTTIWDRGILSYDDSYLFASKHIDDFCELKTLLQKRFKYVFIDEMQDLLKHQIDIIDKIFFTKVSSSIIQRIGDKNQAIYGPSKSVDVESVWETRQDFAQSKYIDLVLAGTNRLTKEVAQIVDCLVLDRKPDSYKVIGKRILEKPVPPVLVVFSKEKKKELPALFKTIIKEHQQAKQIPIFDKYGNQPKFNLIAWSGEWNEERTEKNKDKIRLEDIVPYSREIEGKKEFLNSLSDHLLKYDKKKQTLEAIRKSILNGLIHILRLERKTYLSILRQRSINRFYTKSKMIEEIKERSDFDYDFFKEELYNWCWQTKTGNEKTAYNKIKDFVLNKFKQWFNLEINSETLAFLGTDFTNGQMLQSEIDVKVEDDLEVNVGTVHSVKGQTHCATMYVETSYYKYETEKIITPLFLEGHNCIVGKRDSKGKEIDIRKKEALKMMYVGFSRPTHLLCFAALEENVTCHIDNFKKAGWRIETRLLNK</sequence>
<evidence type="ECO:0000256" key="4">
    <source>
        <dbReference type="ARBA" id="ARBA00022840"/>
    </source>
</evidence>
<evidence type="ECO:0000256" key="1">
    <source>
        <dbReference type="ARBA" id="ARBA00022741"/>
    </source>
</evidence>
<dbReference type="Pfam" id="PF00580">
    <property type="entry name" value="UvrD-helicase"/>
    <property type="match status" value="1"/>
</dbReference>
<dbReference type="EMBL" id="JAKZGP010000026">
    <property type="protein sequence ID" value="MCH7409926.1"/>
    <property type="molecule type" value="Genomic_DNA"/>
</dbReference>
<dbReference type="InterPro" id="IPR014016">
    <property type="entry name" value="UvrD-like_ATP-bd"/>
</dbReference>
<dbReference type="Gene3D" id="1.10.10.160">
    <property type="match status" value="1"/>
</dbReference>